<dbReference type="Gene3D" id="3.40.120.10">
    <property type="entry name" value="Alpha-D-Glucose-1,6-Bisphosphate, subunit A, domain 3"/>
    <property type="match status" value="3"/>
</dbReference>
<protein>
    <submittedName>
        <fullName evidence="5">Phosphohexose mutase</fullName>
    </submittedName>
</protein>
<dbReference type="GeneID" id="301090998"/>
<dbReference type="RefSeq" id="WP_020966342.1">
    <property type="nucleotide sequence ID" value="NC_022097.1"/>
</dbReference>
<accession>S6A534</accession>
<organism evidence="5 6">
    <name type="scientific">Treponema pedis str. T A4</name>
    <dbReference type="NCBI Taxonomy" id="1291379"/>
    <lineage>
        <taxon>Bacteria</taxon>
        <taxon>Pseudomonadati</taxon>
        <taxon>Spirochaetota</taxon>
        <taxon>Spirochaetia</taxon>
        <taxon>Spirochaetales</taxon>
        <taxon>Treponemataceae</taxon>
        <taxon>Treponema</taxon>
    </lineage>
</organism>
<dbReference type="PATRIC" id="fig|1291379.3.peg.2544"/>
<dbReference type="GO" id="GO:0005975">
    <property type="term" value="P:carbohydrate metabolic process"/>
    <property type="evidence" value="ECO:0007669"/>
    <property type="project" value="InterPro"/>
</dbReference>
<dbReference type="PANTHER" id="PTHR42946:SF1">
    <property type="entry name" value="PHOSPHOGLUCOMUTASE (ALPHA-D-GLUCOSE-1,6-BISPHOSPHATE-DEPENDENT)"/>
    <property type="match status" value="1"/>
</dbReference>
<proteinExistence type="inferred from homology"/>
<dbReference type="Pfam" id="PF02878">
    <property type="entry name" value="PGM_PMM_I"/>
    <property type="match status" value="1"/>
</dbReference>
<comment type="similarity">
    <text evidence="2">Belongs to the phosphohexose mutase family.</text>
</comment>
<keyword evidence="6" id="KW-1185">Reference proteome</keyword>
<evidence type="ECO:0000313" key="5">
    <source>
        <dbReference type="EMBL" id="AGT45046.1"/>
    </source>
</evidence>
<evidence type="ECO:0000256" key="1">
    <source>
        <dbReference type="ARBA" id="ARBA00001946"/>
    </source>
</evidence>
<feature type="domain" description="Alpha-D-phosphohexomutase alpha/beta/alpha" evidence="4">
    <location>
        <begin position="50"/>
        <end position="167"/>
    </location>
</feature>
<dbReference type="KEGG" id="tped:TPE_2574"/>
<evidence type="ECO:0000256" key="2">
    <source>
        <dbReference type="ARBA" id="ARBA00010231"/>
    </source>
</evidence>
<dbReference type="InterPro" id="IPR005844">
    <property type="entry name" value="A-D-PHexomutase_a/b/a-I"/>
</dbReference>
<evidence type="ECO:0000259" key="4">
    <source>
        <dbReference type="Pfam" id="PF02878"/>
    </source>
</evidence>
<dbReference type="SUPFAM" id="SSF53738">
    <property type="entry name" value="Phosphoglucomutase, first 3 domains"/>
    <property type="match status" value="1"/>
</dbReference>
<name>S6A534_9SPIR</name>
<reference evidence="5 6" key="1">
    <citation type="journal article" date="2013" name="PLoS ONE">
        <title>Genome-Wide Relatedness of Treponema pedis, from Gingiva and Necrotic Skin Lesions of Pigs, with the Human Oral Pathogen Treponema denticola.</title>
        <authorList>
            <person name="Svartstrom O."/>
            <person name="Mushtaq M."/>
            <person name="Pringle M."/>
            <person name="Segerman B."/>
        </authorList>
    </citation>
    <scope>NUCLEOTIDE SEQUENCE [LARGE SCALE GENOMIC DNA]</scope>
    <source>
        <strain evidence="5">T A4</strain>
    </source>
</reference>
<dbReference type="AlphaFoldDB" id="S6A534"/>
<sequence>MDSTASFNIAQNNDGGIKEEFSKMILSASGWRKIFAESGNEEDGTDKIKQYDAAIIYYAAVSFLEFLKTENKNIDAIVIGRDARPTGAVIEELFIDSLSSCGYDLKVIGCAAAPEIMAYSKSIGAAFIYISASHNPIGHNGIKFGLNTGGVINAEQSKVLIKIFTEKCNAKDAEREAFKILSQRNGETLKIKEKIKIFKKEALTAYKNFSKEVITNSSCVETQENFFTLCKKNSFEAEKAGKPLSILVDFNGSARAVSIDREFFKEAGISLIGIAEKAGDIRHAILPEGKNLKFCADKMEELRKTGSDSLSKNCFLGYMPDCDGDRGNIIYWNDELNSACILEAQEVFTLSVIAELAYLRYTNNENMPGMNVNKPIAVAVNGPTSLRIEEAAACFGAKVFRAEVGEANVVNLAEELRRKGFTVRILGEGSNGGNITYPSSVRDPINTVFALLKLLLIKSENGKKGLFQIWCEVSGHKAFYKESFSLTDILKTLPAYMTTPTGEKRALLKIRTLEHSVLKRRYQKIFEKEWCIKKDVLRKKFGIEKYLSFCNNGTVQQENLKDFGVSGKGGLKIQFYNSEDKPIAFIWMRGSGTEAVFRIMADIKGASSEAEKYLVGWQGEMVIRADNEDTI</sequence>
<dbReference type="GO" id="GO:0004615">
    <property type="term" value="F:phosphomannomutase activity"/>
    <property type="evidence" value="ECO:0007669"/>
    <property type="project" value="TreeGrafter"/>
</dbReference>
<dbReference type="PANTHER" id="PTHR42946">
    <property type="entry name" value="PHOSPHOHEXOSE MUTASE"/>
    <property type="match status" value="1"/>
</dbReference>
<dbReference type="EMBL" id="CP004120">
    <property type="protein sequence ID" value="AGT45046.1"/>
    <property type="molecule type" value="Genomic_DNA"/>
</dbReference>
<evidence type="ECO:0000313" key="6">
    <source>
        <dbReference type="Proteomes" id="UP000015620"/>
    </source>
</evidence>
<comment type="cofactor">
    <cofactor evidence="1">
        <name>Mg(2+)</name>
        <dbReference type="ChEBI" id="CHEBI:18420"/>
    </cofactor>
</comment>
<keyword evidence="3" id="KW-0597">Phosphoprotein</keyword>
<dbReference type="STRING" id="1291379.TPE_2574"/>
<gene>
    <name evidence="5" type="ORF">TPE_2574</name>
</gene>
<evidence type="ECO:0000256" key="3">
    <source>
        <dbReference type="ARBA" id="ARBA00022553"/>
    </source>
</evidence>
<dbReference type="HOGENOM" id="CLU_032204_0_0_12"/>
<dbReference type="Proteomes" id="UP000015620">
    <property type="component" value="Chromosome"/>
</dbReference>
<dbReference type="InterPro" id="IPR050060">
    <property type="entry name" value="Phosphoglucosamine_mutase"/>
</dbReference>
<dbReference type="InterPro" id="IPR016055">
    <property type="entry name" value="A-D-PHexomutase_a/b/a-I/II/III"/>
</dbReference>